<keyword evidence="3" id="KW-1185">Reference proteome</keyword>
<dbReference type="InterPro" id="IPR029058">
    <property type="entry name" value="AB_hydrolase_fold"/>
</dbReference>
<dbReference type="EMBL" id="JPKY01000104">
    <property type="protein sequence ID" value="KFH42105.1"/>
    <property type="molecule type" value="Genomic_DNA"/>
</dbReference>
<name>A0A086SYC3_HAPC1</name>
<organism evidence="2 3">
    <name type="scientific">Hapsidospora chrysogenum (strain ATCC 11550 / CBS 779.69 / DSM 880 / IAM 14645 / JCM 23072 / IMI 49137)</name>
    <name type="common">Acremonium chrysogenum</name>
    <dbReference type="NCBI Taxonomy" id="857340"/>
    <lineage>
        <taxon>Eukaryota</taxon>
        <taxon>Fungi</taxon>
        <taxon>Dikarya</taxon>
        <taxon>Ascomycota</taxon>
        <taxon>Pezizomycotina</taxon>
        <taxon>Sordariomycetes</taxon>
        <taxon>Hypocreomycetidae</taxon>
        <taxon>Hypocreales</taxon>
        <taxon>Bionectriaceae</taxon>
        <taxon>Hapsidospora</taxon>
    </lineage>
</organism>
<proteinExistence type="predicted"/>
<feature type="domain" description="Thioesterase" evidence="1">
    <location>
        <begin position="21"/>
        <end position="132"/>
    </location>
</feature>
<sequence length="245" mass="26109">MADSEFAIIRQQPSSASVPLILVHDGGGTIFPYFAIHDIGRDIYGIALSGRGEPWEDGIADIADKYTALVKAQSLPASAVILGGWSLGGIIALEMARLLYEDPELEVKGVVMMESIYPPLVSAQQQGAIDPTDVTLGNGISLAARSRILKSLNKGHEAVKAHRIQPGSELTATVLITADDPWPSLRGGKFEMPAKLGWDDDGLGVVKHVYSTSGHHYSIFDEENAASITANLSEACAMLENGVWG</sequence>
<comment type="caution">
    <text evidence="2">The sequence shown here is derived from an EMBL/GenBank/DDBJ whole genome shotgun (WGS) entry which is preliminary data.</text>
</comment>
<accession>A0A086SYC3</accession>
<dbReference type="Gene3D" id="3.40.50.1820">
    <property type="entry name" value="alpha/beta hydrolase"/>
    <property type="match status" value="1"/>
</dbReference>
<dbReference type="OrthoDB" id="10253869at2759"/>
<dbReference type="HOGENOM" id="CLU_066049_0_0_1"/>
<dbReference type="AlphaFoldDB" id="A0A086SYC3"/>
<evidence type="ECO:0000259" key="1">
    <source>
        <dbReference type="Pfam" id="PF00975"/>
    </source>
</evidence>
<gene>
    <name evidence="2" type="ORF">ACRE_071680</name>
</gene>
<reference evidence="3" key="1">
    <citation type="journal article" date="2014" name="Genome Announc.">
        <title>Genome sequence and annotation of Acremonium chrysogenum, producer of the beta-lactam antibiotic cephalosporin C.</title>
        <authorList>
            <person name="Terfehr D."/>
            <person name="Dahlmann T.A."/>
            <person name="Specht T."/>
            <person name="Zadra I."/>
            <person name="Kuernsteiner H."/>
            <person name="Kueck U."/>
        </authorList>
    </citation>
    <scope>NUCLEOTIDE SEQUENCE [LARGE SCALE GENOMIC DNA]</scope>
    <source>
        <strain evidence="3">ATCC 11550 / CBS 779.69 / DSM 880 / IAM 14645 / JCM 23072 / IMI 49137</strain>
    </source>
</reference>
<dbReference type="InterPro" id="IPR001031">
    <property type="entry name" value="Thioesterase"/>
</dbReference>
<evidence type="ECO:0000313" key="3">
    <source>
        <dbReference type="Proteomes" id="UP000029964"/>
    </source>
</evidence>
<protein>
    <recommendedName>
        <fullName evidence="1">Thioesterase domain-containing protein</fullName>
    </recommendedName>
</protein>
<dbReference type="STRING" id="857340.A0A086SYC3"/>
<dbReference type="Pfam" id="PF00975">
    <property type="entry name" value="Thioesterase"/>
    <property type="match status" value="1"/>
</dbReference>
<evidence type="ECO:0000313" key="2">
    <source>
        <dbReference type="EMBL" id="KFH42105.1"/>
    </source>
</evidence>
<dbReference type="Proteomes" id="UP000029964">
    <property type="component" value="Unassembled WGS sequence"/>
</dbReference>
<dbReference type="SUPFAM" id="SSF53474">
    <property type="entry name" value="alpha/beta-Hydrolases"/>
    <property type="match status" value="1"/>
</dbReference>